<dbReference type="PROSITE" id="PS50294">
    <property type="entry name" value="WD_REPEATS_REGION"/>
    <property type="match status" value="1"/>
</dbReference>
<comment type="subcellular location">
    <subcellularLocation>
        <location evidence="1">Cytoplasmic vesicle membrane</location>
    </subcellularLocation>
</comment>
<dbReference type="Gene3D" id="2.130.10.10">
    <property type="entry name" value="YVTN repeat-like/Quinoprotein amine dehydrogenase"/>
    <property type="match status" value="2"/>
</dbReference>
<dbReference type="GO" id="GO:0006886">
    <property type="term" value="P:intracellular protein transport"/>
    <property type="evidence" value="ECO:0000318"/>
    <property type="project" value="GO_Central"/>
</dbReference>
<dbReference type="PANTHER" id="PTHR19876:SF68">
    <property type="entry name" value="COATOMER SUBUNIT BETA'-2"/>
    <property type="match status" value="1"/>
</dbReference>
<dbReference type="Proteomes" id="UP000007305">
    <property type="component" value="Chromosome 4"/>
</dbReference>
<evidence type="ECO:0000256" key="5">
    <source>
        <dbReference type="PROSITE-ProRule" id="PRU00221"/>
    </source>
</evidence>
<accession>A0A804NYF5</accession>
<dbReference type="InterPro" id="IPR036322">
    <property type="entry name" value="WD40_repeat_dom_sf"/>
</dbReference>
<keyword evidence="3" id="KW-0677">Repeat</keyword>
<evidence type="ECO:0000313" key="6">
    <source>
        <dbReference type="EnsemblPlants" id="Zm00001eb195680_P001"/>
    </source>
</evidence>
<sequence length="257" mass="28409">MDVGETALYVAAEASCEEAVSLLLLLYDLETATVCSRHNLDALHVAAKQGHTGELPFRPLLKYEEIESSKMKAMVKSFEVSELPVRSAKFISRKQWVVAGADDMFIRVYNYNTMDKVKVFEAHTDYIRCVAVNFNPKDINTFASGSLDRTTKIWSLGSPDPNFTLDGHQKGVNCVDYFTGGDRPYLITGSDDSTAKVWDYQTKSCVQTLEGHTHNISAICFHPELPIIITGSEDGLHVTGVEEQKVGVANGEAYGVF</sequence>
<evidence type="ECO:0000256" key="2">
    <source>
        <dbReference type="ARBA" id="ARBA00022574"/>
    </source>
</evidence>
<dbReference type="Pfam" id="PF00400">
    <property type="entry name" value="WD40"/>
    <property type="match status" value="4"/>
</dbReference>
<feature type="repeat" description="WD" evidence="5">
    <location>
        <begin position="120"/>
        <end position="164"/>
    </location>
</feature>
<dbReference type="PROSITE" id="PS50082">
    <property type="entry name" value="WD_REPEATS_2"/>
    <property type="match status" value="3"/>
</dbReference>
<dbReference type="GO" id="GO:0030126">
    <property type="term" value="C:COPI vesicle coat"/>
    <property type="evidence" value="ECO:0000318"/>
    <property type="project" value="GO_Central"/>
</dbReference>
<reference evidence="6" key="3">
    <citation type="submission" date="2021-05" db="UniProtKB">
        <authorList>
            <consortium name="EnsemblPlants"/>
        </authorList>
    </citation>
    <scope>IDENTIFICATION</scope>
    <source>
        <strain evidence="6">cv. B73</strain>
    </source>
</reference>
<evidence type="ECO:0000313" key="7">
    <source>
        <dbReference type="Proteomes" id="UP000007305"/>
    </source>
</evidence>
<keyword evidence="2 5" id="KW-0853">WD repeat</keyword>
<dbReference type="SMART" id="SM00320">
    <property type="entry name" value="WD40"/>
    <property type="match status" value="4"/>
</dbReference>
<dbReference type="InterPro" id="IPR050844">
    <property type="entry name" value="Coatomer_complex_subunit"/>
</dbReference>
<reference evidence="6" key="2">
    <citation type="submission" date="2019-07" db="EMBL/GenBank/DDBJ databases">
        <authorList>
            <person name="Seetharam A."/>
            <person name="Woodhouse M."/>
            <person name="Cannon E."/>
        </authorList>
    </citation>
    <scope>NUCLEOTIDE SEQUENCE [LARGE SCALE GENOMIC DNA]</scope>
    <source>
        <strain evidence="6">cv. B73</strain>
    </source>
</reference>
<feature type="repeat" description="WD" evidence="5">
    <location>
        <begin position="209"/>
        <end position="235"/>
    </location>
</feature>
<dbReference type="InterPro" id="IPR001680">
    <property type="entry name" value="WD40_rpt"/>
</dbReference>
<name>A0A804NYF5_MAIZE</name>
<dbReference type="PRINTS" id="PR00320">
    <property type="entry name" value="GPROTEINBRPT"/>
</dbReference>
<feature type="repeat" description="WD" evidence="5">
    <location>
        <begin position="165"/>
        <end position="208"/>
    </location>
</feature>
<evidence type="ECO:0000256" key="1">
    <source>
        <dbReference type="ARBA" id="ARBA00004156"/>
    </source>
</evidence>
<evidence type="ECO:0008006" key="8">
    <source>
        <dbReference type="Google" id="ProtNLM"/>
    </source>
</evidence>
<proteinExistence type="predicted"/>
<reference evidence="7" key="1">
    <citation type="journal article" date="2009" name="Science">
        <title>The B73 maize genome: complexity, diversity, and dynamics.</title>
        <authorList>
            <person name="Schnable P.S."/>
            <person name="Ware D."/>
            <person name="Fulton R.S."/>
            <person name="Stein J.C."/>
            <person name="Wei F."/>
            <person name="Pasternak S."/>
            <person name="Liang C."/>
            <person name="Zhang J."/>
            <person name="Fulton L."/>
            <person name="Graves T.A."/>
            <person name="Minx P."/>
            <person name="Reily A.D."/>
            <person name="Courtney L."/>
            <person name="Kruchowski S.S."/>
            <person name="Tomlinson C."/>
            <person name="Strong C."/>
            <person name="Delehaunty K."/>
            <person name="Fronick C."/>
            <person name="Courtney B."/>
            <person name="Rock S.M."/>
            <person name="Belter E."/>
            <person name="Du F."/>
            <person name="Kim K."/>
            <person name="Abbott R.M."/>
            <person name="Cotton M."/>
            <person name="Levy A."/>
            <person name="Marchetto P."/>
            <person name="Ochoa K."/>
            <person name="Jackson S.M."/>
            <person name="Gillam B."/>
            <person name="Chen W."/>
            <person name="Yan L."/>
            <person name="Higginbotham J."/>
            <person name="Cardenas M."/>
            <person name="Waligorski J."/>
            <person name="Applebaum E."/>
            <person name="Phelps L."/>
            <person name="Falcone J."/>
            <person name="Kanchi K."/>
            <person name="Thane T."/>
            <person name="Scimone A."/>
            <person name="Thane N."/>
            <person name="Henke J."/>
            <person name="Wang T."/>
            <person name="Ruppert J."/>
            <person name="Shah N."/>
            <person name="Rotter K."/>
            <person name="Hodges J."/>
            <person name="Ingenthron E."/>
            <person name="Cordes M."/>
            <person name="Kohlberg S."/>
            <person name="Sgro J."/>
            <person name="Delgado B."/>
            <person name="Mead K."/>
            <person name="Chinwalla A."/>
            <person name="Leonard S."/>
            <person name="Crouse K."/>
            <person name="Collura K."/>
            <person name="Kudrna D."/>
            <person name="Currie J."/>
            <person name="He R."/>
            <person name="Angelova A."/>
            <person name="Rajasekar S."/>
            <person name="Mueller T."/>
            <person name="Lomeli R."/>
            <person name="Scara G."/>
            <person name="Ko A."/>
            <person name="Delaney K."/>
            <person name="Wissotski M."/>
            <person name="Lopez G."/>
            <person name="Campos D."/>
            <person name="Braidotti M."/>
            <person name="Ashley E."/>
            <person name="Golser W."/>
            <person name="Kim H."/>
            <person name="Lee S."/>
            <person name="Lin J."/>
            <person name="Dujmic Z."/>
            <person name="Kim W."/>
            <person name="Talag J."/>
            <person name="Zuccolo A."/>
            <person name="Fan C."/>
            <person name="Sebastian A."/>
            <person name="Kramer M."/>
            <person name="Spiegel L."/>
            <person name="Nascimento L."/>
            <person name="Zutavern T."/>
            <person name="Miller B."/>
            <person name="Ambroise C."/>
            <person name="Muller S."/>
            <person name="Spooner W."/>
            <person name="Narechania A."/>
            <person name="Ren L."/>
            <person name="Wei S."/>
            <person name="Kumari S."/>
            <person name="Faga B."/>
            <person name="Levy M.J."/>
            <person name="McMahan L."/>
            <person name="Van Buren P."/>
            <person name="Vaughn M.W."/>
            <person name="Ying K."/>
            <person name="Yeh C.-T."/>
            <person name="Emrich S.J."/>
            <person name="Jia Y."/>
            <person name="Kalyanaraman A."/>
            <person name="Hsia A.-P."/>
            <person name="Barbazuk W.B."/>
            <person name="Baucom R.S."/>
            <person name="Brutnell T.P."/>
            <person name="Carpita N.C."/>
            <person name="Chaparro C."/>
            <person name="Chia J.-M."/>
            <person name="Deragon J.-M."/>
            <person name="Estill J.C."/>
            <person name="Fu Y."/>
            <person name="Jeddeloh J.A."/>
            <person name="Han Y."/>
            <person name="Lee H."/>
            <person name="Li P."/>
            <person name="Lisch D.R."/>
            <person name="Liu S."/>
            <person name="Liu Z."/>
            <person name="Nagel D.H."/>
            <person name="McCann M.C."/>
            <person name="SanMiguel P."/>
            <person name="Myers A.M."/>
            <person name="Nettleton D."/>
            <person name="Nguyen J."/>
            <person name="Penning B.W."/>
            <person name="Ponnala L."/>
            <person name="Schneider K.L."/>
            <person name="Schwartz D.C."/>
            <person name="Sharma A."/>
            <person name="Soderlund C."/>
            <person name="Springer N.M."/>
            <person name="Sun Q."/>
            <person name="Wang H."/>
            <person name="Waterman M."/>
            <person name="Westerman R."/>
            <person name="Wolfgruber T.K."/>
            <person name="Yang L."/>
            <person name="Yu Y."/>
            <person name="Zhang L."/>
            <person name="Zhou S."/>
            <person name="Zhu Q."/>
            <person name="Bennetzen J.L."/>
            <person name="Dawe R.K."/>
            <person name="Jiang J."/>
            <person name="Jiang N."/>
            <person name="Presting G.G."/>
            <person name="Wessler S.R."/>
            <person name="Aluru S."/>
            <person name="Martienssen R.A."/>
            <person name="Clifton S.W."/>
            <person name="McCombie W.R."/>
            <person name="Wing R.A."/>
            <person name="Wilson R.K."/>
        </authorList>
    </citation>
    <scope>NUCLEOTIDE SEQUENCE [LARGE SCALE GENOMIC DNA]</scope>
    <source>
        <strain evidence="7">cv. B73</strain>
    </source>
</reference>
<evidence type="ECO:0000256" key="3">
    <source>
        <dbReference type="ARBA" id="ARBA00022737"/>
    </source>
</evidence>
<organism evidence="6 7">
    <name type="scientific">Zea mays</name>
    <name type="common">Maize</name>
    <dbReference type="NCBI Taxonomy" id="4577"/>
    <lineage>
        <taxon>Eukaryota</taxon>
        <taxon>Viridiplantae</taxon>
        <taxon>Streptophyta</taxon>
        <taxon>Embryophyta</taxon>
        <taxon>Tracheophyta</taxon>
        <taxon>Spermatophyta</taxon>
        <taxon>Magnoliopsida</taxon>
        <taxon>Liliopsida</taxon>
        <taxon>Poales</taxon>
        <taxon>Poaceae</taxon>
        <taxon>PACMAD clade</taxon>
        <taxon>Panicoideae</taxon>
        <taxon>Andropogonodae</taxon>
        <taxon>Andropogoneae</taxon>
        <taxon>Tripsacinae</taxon>
        <taxon>Zea</taxon>
    </lineage>
</organism>
<dbReference type="GO" id="GO:0006888">
    <property type="term" value="P:endoplasmic reticulum to Golgi vesicle-mediated transport"/>
    <property type="evidence" value="ECO:0000318"/>
    <property type="project" value="GO_Central"/>
</dbReference>
<dbReference type="GO" id="GO:0006890">
    <property type="term" value="P:retrograde vesicle-mediated transport, Golgi to endoplasmic reticulum"/>
    <property type="evidence" value="ECO:0000318"/>
    <property type="project" value="GO_Central"/>
</dbReference>
<evidence type="ECO:0000256" key="4">
    <source>
        <dbReference type="ARBA" id="ARBA00023329"/>
    </source>
</evidence>
<keyword evidence="7" id="KW-1185">Reference proteome</keyword>
<keyword evidence="4" id="KW-0968">Cytoplasmic vesicle</keyword>
<dbReference type="SUPFAM" id="SSF50978">
    <property type="entry name" value="WD40 repeat-like"/>
    <property type="match status" value="1"/>
</dbReference>
<dbReference type="PANTHER" id="PTHR19876">
    <property type="entry name" value="COATOMER"/>
    <property type="match status" value="1"/>
</dbReference>
<dbReference type="GO" id="GO:0006891">
    <property type="term" value="P:intra-Golgi vesicle-mediated transport"/>
    <property type="evidence" value="ECO:0000318"/>
    <property type="project" value="GO_Central"/>
</dbReference>
<dbReference type="InParanoid" id="A0A804NYF5"/>
<protein>
    <recommendedName>
        <fullName evidence="8">Coatomer subunit beta'-3</fullName>
    </recommendedName>
</protein>
<dbReference type="Gramene" id="Zm00001eb195680_T001">
    <property type="protein sequence ID" value="Zm00001eb195680_P001"/>
    <property type="gene ID" value="Zm00001eb195680"/>
</dbReference>
<dbReference type="AlphaFoldDB" id="A0A804NYF5"/>
<dbReference type="InterPro" id="IPR015943">
    <property type="entry name" value="WD40/YVTN_repeat-like_dom_sf"/>
</dbReference>
<dbReference type="InterPro" id="IPR020472">
    <property type="entry name" value="WD40_PAC1"/>
</dbReference>
<dbReference type="EnsemblPlants" id="Zm00001eb195680_T001">
    <property type="protein sequence ID" value="Zm00001eb195680_P001"/>
    <property type="gene ID" value="Zm00001eb195680"/>
</dbReference>